<keyword evidence="4" id="KW-1185">Reference proteome</keyword>
<reference evidence="3 4" key="1">
    <citation type="submission" date="2019-07" db="EMBL/GenBank/DDBJ databases">
        <title>Lentzea xizangensis sp. nov., isolated from Qinghai-Tibetan Plateau Soils.</title>
        <authorList>
            <person name="Huang J."/>
        </authorList>
    </citation>
    <scope>NUCLEOTIDE SEQUENCE [LARGE SCALE GENOMIC DNA]</scope>
    <source>
        <strain evidence="3 4">FXJ1.1311</strain>
    </source>
</reference>
<name>A0A563EGW1_9PSEU</name>
<dbReference type="RefSeq" id="WP_146359634.1">
    <property type="nucleotide sequence ID" value="NZ_VOBR01000039.1"/>
</dbReference>
<dbReference type="OrthoDB" id="9810718at2"/>
<feature type="domain" description="Capsule synthesis protein CapA" evidence="2">
    <location>
        <begin position="135"/>
        <end position="462"/>
    </location>
</feature>
<dbReference type="CDD" id="cd07381">
    <property type="entry name" value="MPP_CapA"/>
    <property type="match status" value="1"/>
</dbReference>
<dbReference type="PANTHER" id="PTHR33393:SF11">
    <property type="entry name" value="POLYGLUTAMINE SYNTHESIS ACCESSORY PROTEIN RV0574C-RELATED"/>
    <property type="match status" value="1"/>
</dbReference>
<comment type="caution">
    <text evidence="3">The sequence shown here is derived from an EMBL/GenBank/DDBJ whole genome shotgun (WGS) entry which is preliminary data.</text>
</comment>
<dbReference type="InterPro" id="IPR019079">
    <property type="entry name" value="Capsule_synth_CapA"/>
</dbReference>
<dbReference type="InterPro" id="IPR029052">
    <property type="entry name" value="Metallo-depent_PP-like"/>
</dbReference>
<dbReference type="SUPFAM" id="SSF56300">
    <property type="entry name" value="Metallo-dependent phosphatases"/>
    <property type="match status" value="1"/>
</dbReference>
<sequence length="817" mass="86841">MKHLRWAKPVLGASTLVACLITGLIVTFRVIDVANGCADCGDPRHELGFSVDLRVLDETGRALPDASVRLHGAGENPVRLSTGPDGTVRLHALRGPAVAVVEAPDHLPEPVPLGAADAAAPVDVKLFARKANRFAMHSAGDVMFGRRYVTPDGGTPLIPPTAADRGAEHVVSAIAPVFSAADLRTVNLESVVSDMPPQQAYPRKRFILQSATSTTAGLRALGVDCAVLANNHSRDFGDQGVADTRAALGKAGIAMVGADATADGAAVPHRTSINGVSVGIAGFTSVDGDFVNGAYPTRSTPRPPDTTSDEAWQYEERNWGYTNGKVTLPTVPRRIGEAWQAYVRIGPDADHAALWASLVRVYPELQDWVARRGHGGAAEWDPATSPAQIAALAAQNQLTVVQLHAGFQFQDVASDNVRDMAHAAIDAGADVVIGHHPHVLQGLEWYRGRLIVYSLGNFVFDQNFLATFSSAVLRTVWEGDRLLEARLLPLELVNYRPVAVTGEAARRVLGQIWERGLVPAAASRDTTGAVRVQPRQAEPDTAPGQLVVERNTGRITTVAGPETTRKVTVPAGQVAELGVRAGDLTRPVAGDGVQVGRDLFGWGGFEDDTADGGVDAATHWHTDSSAEAWRTGPTPHGRGFLQLDAPPGGSVQTRAVARIALPRHRRYTAGGASRPLDPAPSYSMRAMVRGSSAGSAYFRFGVYHFDDSNPTEDPKSDLLTTITRAVDVPADGGWHQVSVDLSTADLDAADGTGNMVMMYAGVHRRSDGQSTSLEIDDVRFVEWRDANGMTGSFGSIDLARNTTSTSRELSTVVRAPS</sequence>
<dbReference type="AlphaFoldDB" id="A0A563EGW1"/>
<evidence type="ECO:0000313" key="3">
    <source>
        <dbReference type="EMBL" id="TWP45756.1"/>
    </source>
</evidence>
<dbReference type="Pfam" id="PF09587">
    <property type="entry name" value="PGA_cap"/>
    <property type="match status" value="1"/>
</dbReference>
<evidence type="ECO:0000256" key="1">
    <source>
        <dbReference type="ARBA" id="ARBA00005662"/>
    </source>
</evidence>
<organism evidence="3 4">
    <name type="scientific">Lentzea tibetensis</name>
    <dbReference type="NCBI Taxonomy" id="2591470"/>
    <lineage>
        <taxon>Bacteria</taxon>
        <taxon>Bacillati</taxon>
        <taxon>Actinomycetota</taxon>
        <taxon>Actinomycetes</taxon>
        <taxon>Pseudonocardiales</taxon>
        <taxon>Pseudonocardiaceae</taxon>
        <taxon>Lentzea</taxon>
    </lineage>
</organism>
<protein>
    <submittedName>
        <fullName evidence="3">CapA family protein</fullName>
    </submittedName>
</protein>
<dbReference type="Proteomes" id="UP000316639">
    <property type="component" value="Unassembled WGS sequence"/>
</dbReference>
<evidence type="ECO:0000259" key="2">
    <source>
        <dbReference type="SMART" id="SM00854"/>
    </source>
</evidence>
<dbReference type="EMBL" id="VOBR01000039">
    <property type="protein sequence ID" value="TWP45756.1"/>
    <property type="molecule type" value="Genomic_DNA"/>
</dbReference>
<comment type="similarity">
    <text evidence="1">Belongs to the CapA family.</text>
</comment>
<gene>
    <name evidence="3" type="ORF">FKR81_38675</name>
</gene>
<dbReference type="PROSITE" id="PS51257">
    <property type="entry name" value="PROKAR_LIPOPROTEIN"/>
    <property type="match status" value="1"/>
</dbReference>
<dbReference type="Gene3D" id="3.60.21.10">
    <property type="match status" value="1"/>
</dbReference>
<dbReference type="SMART" id="SM00854">
    <property type="entry name" value="PGA_cap"/>
    <property type="match status" value="1"/>
</dbReference>
<dbReference type="InterPro" id="IPR052169">
    <property type="entry name" value="CW_Biosynth-Accessory"/>
</dbReference>
<dbReference type="PANTHER" id="PTHR33393">
    <property type="entry name" value="POLYGLUTAMINE SYNTHESIS ACCESSORY PROTEIN RV0574C-RELATED"/>
    <property type="match status" value="1"/>
</dbReference>
<proteinExistence type="inferred from homology"/>
<evidence type="ECO:0000313" key="4">
    <source>
        <dbReference type="Proteomes" id="UP000316639"/>
    </source>
</evidence>
<accession>A0A563EGW1</accession>